<dbReference type="EMBL" id="KV442015">
    <property type="protein sequence ID" value="OAQ34978.1"/>
    <property type="molecule type" value="Genomic_DNA"/>
</dbReference>
<evidence type="ECO:0000256" key="2">
    <source>
        <dbReference type="ARBA" id="ARBA00005466"/>
    </source>
</evidence>
<feature type="non-terminal residue" evidence="7">
    <location>
        <position position="291"/>
    </location>
</feature>
<proteinExistence type="inferred from homology"/>
<keyword evidence="4" id="KW-0274">FAD</keyword>
<evidence type="ECO:0000256" key="5">
    <source>
        <dbReference type="ARBA" id="ARBA00023002"/>
    </source>
</evidence>
<evidence type="ECO:0000256" key="1">
    <source>
        <dbReference type="ARBA" id="ARBA00001974"/>
    </source>
</evidence>
<reference evidence="7 8" key="1">
    <citation type="submission" date="2016-05" db="EMBL/GenBank/DDBJ databases">
        <title>Genome sequencing reveals origins of a unique bacterial endosymbiosis in the earliest lineages of terrestrial Fungi.</title>
        <authorList>
            <consortium name="DOE Joint Genome Institute"/>
            <person name="Uehling J."/>
            <person name="Gryganskyi A."/>
            <person name="Hameed K."/>
            <person name="Tschaplinski T."/>
            <person name="Misztal P."/>
            <person name="Wu S."/>
            <person name="Desiro A."/>
            <person name="Vande Pol N."/>
            <person name="Du Z.-Y."/>
            <person name="Zienkiewicz A."/>
            <person name="Zienkiewicz K."/>
            <person name="Morin E."/>
            <person name="Tisserant E."/>
            <person name="Splivallo R."/>
            <person name="Hainaut M."/>
            <person name="Henrissat B."/>
            <person name="Ohm R."/>
            <person name="Kuo A."/>
            <person name="Yan J."/>
            <person name="Lipzen A."/>
            <person name="Nolan M."/>
            <person name="Labutti K."/>
            <person name="Barry K."/>
            <person name="Goldstein A."/>
            <person name="Labbe J."/>
            <person name="Schadt C."/>
            <person name="Tuskan G."/>
            <person name="Grigoriev I."/>
            <person name="Martin F."/>
            <person name="Vilgalys R."/>
            <person name="Bonito G."/>
        </authorList>
    </citation>
    <scope>NUCLEOTIDE SEQUENCE [LARGE SCALE GENOMIC DNA]</scope>
    <source>
        <strain evidence="7 8">AG-77</strain>
    </source>
</reference>
<dbReference type="PROSITE" id="PS51387">
    <property type="entry name" value="FAD_PCMH"/>
    <property type="match status" value="1"/>
</dbReference>
<feature type="non-terminal residue" evidence="7">
    <location>
        <position position="1"/>
    </location>
</feature>
<comment type="similarity">
    <text evidence="2">Belongs to the oxygen-dependent FAD-linked oxidoreductase family.</text>
</comment>
<dbReference type="Pfam" id="PF01565">
    <property type="entry name" value="FAD_binding_4"/>
    <property type="match status" value="1"/>
</dbReference>
<organism evidence="7 8">
    <name type="scientific">Linnemannia elongata AG-77</name>
    <dbReference type="NCBI Taxonomy" id="1314771"/>
    <lineage>
        <taxon>Eukaryota</taxon>
        <taxon>Fungi</taxon>
        <taxon>Fungi incertae sedis</taxon>
        <taxon>Mucoromycota</taxon>
        <taxon>Mortierellomycotina</taxon>
        <taxon>Mortierellomycetes</taxon>
        <taxon>Mortierellales</taxon>
        <taxon>Mortierellaceae</taxon>
        <taxon>Linnemannia</taxon>
    </lineage>
</organism>
<dbReference type="InterPro" id="IPR016169">
    <property type="entry name" value="FAD-bd_PCMH_sub2"/>
</dbReference>
<gene>
    <name evidence="7" type="ORF">K457DRAFT_55655</name>
</gene>
<name>A0A197KCS5_9FUNG</name>
<dbReference type="Gene3D" id="3.30.465.10">
    <property type="match status" value="1"/>
</dbReference>
<dbReference type="InterPro" id="IPR036318">
    <property type="entry name" value="FAD-bd_PCMH-like_sf"/>
</dbReference>
<dbReference type="GO" id="GO:0016491">
    <property type="term" value="F:oxidoreductase activity"/>
    <property type="evidence" value="ECO:0007669"/>
    <property type="project" value="UniProtKB-KW"/>
</dbReference>
<accession>A0A197KCS5</accession>
<feature type="domain" description="FAD-binding PCMH-type" evidence="6">
    <location>
        <begin position="21"/>
        <end position="195"/>
    </location>
</feature>
<dbReference type="STRING" id="1314771.A0A197KCS5"/>
<dbReference type="InterPro" id="IPR050416">
    <property type="entry name" value="FAD-linked_Oxidoreductase"/>
</dbReference>
<keyword evidence="5" id="KW-0560">Oxidoreductase</keyword>
<comment type="cofactor">
    <cofactor evidence="1">
        <name>FAD</name>
        <dbReference type="ChEBI" id="CHEBI:57692"/>
    </cofactor>
</comment>
<protein>
    <submittedName>
        <fullName evidence="7">Glucooligosaccharide oxidase</fullName>
    </submittedName>
</protein>
<dbReference type="GO" id="GO:0071949">
    <property type="term" value="F:FAD binding"/>
    <property type="evidence" value="ECO:0007669"/>
    <property type="project" value="InterPro"/>
</dbReference>
<evidence type="ECO:0000256" key="3">
    <source>
        <dbReference type="ARBA" id="ARBA00022630"/>
    </source>
</evidence>
<evidence type="ECO:0000313" key="7">
    <source>
        <dbReference type="EMBL" id="OAQ34978.1"/>
    </source>
</evidence>
<dbReference type="InterPro" id="IPR016166">
    <property type="entry name" value="FAD-bd_PCMH"/>
</dbReference>
<evidence type="ECO:0000259" key="6">
    <source>
        <dbReference type="PROSITE" id="PS51387"/>
    </source>
</evidence>
<dbReference type="InterPro" id="IPR006094">
    <property type="entry name" value="Oxid_FAD_bind_N"/>
</dbReference>
<dbReference type="SUPFAM" id="SSF56176">
    <property type="entry name" value="FAD-binding/transporter-associated domain-like"/>
    <property type="match status" value="1"/>
</dbReference>
<dbReference type="OrthoDB" id="415825at2759"/>
<dbReference type="PANTHER" id="PTHR42973:SF39">
    <property type="entry name" value="FAD-BINDING PCMH-TYPE DOMAIN-CONTAINING PROTEIN"/>
    <property type="match status" value="1"/>
</dbReference>
<sequence>SLTTPSSSAYNTDRYGHNLIFEFKPTAIYHPATNEDAADAVQCAAAFNISIAPRSGGHSFEGYCEGGKDGALVIDVNKFQQFSLNPTTGIATVGAGTRLGPIYSRLWRAGGYFVPAGVCPSVGVGGHALGGGVGMLARKYGMLTHNIVSVTLIDAQGTIRKVSATSNPDLFWALRGAGGGNFGVVTEFQFQAHKAPAVITTMIYQYPLSHFPAVIDAFVALGQIATDDLTSLMFPSSRGIDLKVNYLGPKDAALSAIGPLLEMTGPPATMDVREGTWYEAATLWNWLRGGD</sequence>
<dbReference type="PANTHER" id="PTHR42973">
    <property type="entry name" value="BINDING OXIDOREDUCTASE, PUTATIVE (AFU_ORTHOLOGUE AFUA_1G17690)-RELATED"/>
    <property type="match status" value="1"/>
</dbReference>
<evidence type="ECO:0000256" key="4">
    <source>
        <dbReference type="ARBA" id="ARBA00022827"/>
    </source>
</evidence>
<dbReference type="Proteomes" id="UP000078512">
    <property type="component" value="Unassembled WGS sequence"/>
</dbReference>
<keyword evidence="8" id="KW-1185">Reference proteome</keyword>
<keyword evidence="3" id="KW-0285">Flavoprotein</keyword>
<dbReference type="AlphaFoldDB" id="A0A197KCS5"/>
<evidence type="ECO:0000313" key="8">
    <source>
        <dbReference type="Proteomes" id="UP000078512"/>
    </source>
</evidence>